<organism evidence="1 2">
    <name type="scientific">Xylanibacter ruminicola</name>
    <name type="common">Prevotella ruminicola</name>
    <dbReference type="NCBI Taxonomy" id="839"/>
    <lineage>
        <taxon>Bacteria</taxon>
        <taxon>Pseudomonadati</taxon>
        <taxon>Bacteroidota</taxon>
        <taxon>Bacteroidia</taxon>
        <taxon>Bacteroidales</taxon>
        <taxon>Prevotellaceae</taxon>
        <taxon>Xylanibacter</taxon>
    </lineage>
</organism>
<dbReference type="Proteomes" id="UP000806522">
    <property type="component" value="Unassembled WGS sequence"/>
</dbReference>
<dbReference type="EMBL" id="SUYC01000001">
    <property type="protein sequence ID" value="MBE6269444.1"/>
    <property type="molecule type" value="Genomic_DNA"/>
</dbReference>
<dbReference type="SUPFAM" id="SSF116726">
    <property type="entry name" value="TrkA C-terminal domain-like"/>
    <property type="match status" value="1"/>
</dbReference>
<dbReference type="Gene3D" id="3.30.70.1450">
    <property type="entry name" value="Regulator of K+ conductance, C-terminal domain"/>
    <property type="match status" value="1"/>
</dbReference>
<evidence type="ECO:0008006" key="3">
    <source>
        <dbReference type="Google" id="ProtNLM"/>
    </source>
</evidence>
<evidence type="ECO:0000313" key="2">
    <source>
        <dbReference type="Proteomes" id="UP000806522"/>
    </source>
</evidence>
<reference evidence="1" key="1">
    <citation type="submission" date="2019-04" db="EMBL/GenBank/DDBJ databases">
        <title>Evolution of Biomass-Degrading Anaerobic Consortia Revealed by Metagenomics.</title>
        <authorList>
            <person name="Peng X."/>
        </authorList>
    </citation>
    <scope>NUCLEOTIDE SEQUENCE</scope>
    <source>
        <strain evidence="1">SIG140</strain>
    </source>
</reference>
<protein>
    <recommendedName>
        <fullName evidence="3">RCK C-terminal domain-containing protein</fullName>
    </recommendedName>
</protein>
<proteinExistence type="predicted"/>
<dbReference type="GO" id="GO:0006813">
    <property type="term" value="P:potassium ion transport"/>
    <property type="evidence" value="ECO:0007669"/>
    <property type="project" value="InterPro"/>
</dbReference>
<accession>A0A9D5NYI9</accession>
<comment type="caution">
    <text evidence="1">The sequence shown here is derived from an EMBL/GenBank/DDBJ whole genome shotgun (WGS) entry which is preliminary data.</text>
</comment>
<name>A0A9D5NYI9_XYLRU</name>
<dbReference type="AlphaFoldDB" id="A0A9D5NYI9"/>
<dbReference type="InterPro" id="IPR036721">
    <property type="entry name" value="RCK_C_sf"/>
</dbReference>
<gene>
    <name evidence="1" type="ORF">E7101_00595</name>
</gene>
<evidence type="ECO:0000313" key="1">
    <source>
        <dbReference type="EMBL" id="MBE6269444.1"/>
    </source>
</evidence>
<sequence length="96" mass="11270">MLFICLYWYLQHNHERKFAVVIEHESIEGMSLGKVEELISRRFVVREIRLAESSNCIVHPDDDTVLHHGDHLLIQARPHEIEPIIAFLGQRENTTK</sequence>